<evidence type="ECO:0000313" key="6">
    <source>
        <dbReference type="EMBL" id="AKV82476.1"/>
    </source>
</evidence>
<reference evidence="6 8" key="3">
    <citation type="submission" date="2015-07" db="EMBL/GenBank/DDBJ databases">
        <title>Physiological, transcriptional responses and genome re-sequencing of acid resistant extremely thermoacidophilic Metallosphaera sedula SARC-M1.</title>
        <authorList>
            <person name="Ai C."/>
            <person name="McCarthy S."/>
            <person name="Eckrich V."/>
            <person name="Rudrappa D."/>
            <person name="Qiu G."/>
            <person name="Blum P."/>
        </authorList>
    </citation>
    <scope>NUCLEOTIDE SEQUENCE [LARGE SCALE GENOMIC DNA]</scope>
    <source>
        <strain evidence="6 8">SARC-M1</strain>
    </source>
</reference>
<evidence type="ECO:0000313" key="2">
    <source>
        <dbReference type="EMBL" id="AKV73496.1"/>
    </source>
</evidence>
<dbReference type="Proteomes" id="UP000061362">
    <property type="component" value="Chromosome"/>
</dbReference>
<evidence type="ECO:0000313" key="5">
    <source>
        <dbReference type="EMBL" id="AKV80230.1"/>
    </source>
</evidence>
<name>A0A088E3G0_9CREN</name>
<protein>
    <submittedName>
        <fullName evidence="2">CopG family transcriptional regulator</fullName>
    </submittedName>
    <submittedName>
        <fullName evidence="1">Transcriptional regulator, CopG family</fullName>
    </submittedName>
</protein>
<evidence type="ECO:0000313" key="11">
    <source>
        <dbReference type="Proteomes" id="UP000062475"/>
    </source>
</evidence>
<dbReference type="EMBL" id="CP012175">
    <property type="protein sequence ID" value="AKV80230.1"/>
    <property type="molecule type" value="Genomic_DNA"/>
</dbReference>
<dbReference type="Proteomes" id="UP000062398">
    <property type="component" value="Chromosome"/>
</dbReference>
<evidence type="ECO:0000313" key="8">
    <source>
        <dbReference type="Proteomes" id="UP000056255"/>
    </source>
</evidence>
<reference evidence="9 10" key="2">
    <citation type="journal article" date="2015" name="Genome Announc.">
        <title>Complete Genome Sequences of Evolved Arsenate-Resistant Metallosphaera sedula Strains.</title>
        <authorList>
            <person name="Ai C."/>
            <person name="McCarthy S."/>
            <person name="Schackwitz W."/>
            <person name="Martin J."/>
            <person name="Lipzen A."/>
            <person name="Blum P."/>
        </authorList>
    </citation>
    <scope>NUCLEOTIDE SEQUENCE [LARGE SCALE GENOMIC DNA]</scope>
    <source>
        <strain evidence="4 10">ARS120-1</strain>
        <strain evidence="5 9">ARS120-2</strain>
        <strain evidence="2 12">ARS50-1</strain>
        <strain evidence="3 11">ARS50-2</strain>
    </source>
</reference>
<dbReference type="OrthoDB" id="43128at2157"/>
<evidence type="ECO:0000313" key="7">
    <source>
        <dbReference type="Proteomes" id="UP000029084"/>
    </source>
</evidence>
<dbReference type="Proteomes" id="UP000029084">
    <property type="component" value="Chromosome"/>
</dbReference>
<dbReference type="RefSeq" id="WP_011921484.1">
    <property type="nucleotide sequence ID" value="NZ_AP019770.1"/>
</dbReference>
<evidence type="ECO:0000313" key="4">
    <source>
        <dbReference type="EMBL" id="AKV77985.1"/>
    </source>
</evidence>
<gene>
    <name evidence="1" type="ORF">HA72_0339</name>
    <name evidence="2" type="ORF">MsedA_0352</name>
    <name evidence="3" type="ORF">MsedB_0352</name>
    <name evidence="4" type="ORF">MsedC_0351</name>
    <name evidence="5" type="ORF">MsedD_0352</name>
    <name evidence="6" type="ORF">MsedE_0352</name>
</gene>
<proteinExistence type="predicted"/>
<reference evidence="1 7" key="1">
    <citation type="journal article" date="2014" name="J. Bacteriol.">
        <title>Role of an Archaeal PitA Transporter in the Copper and Arsenic Resistance of Metallosphaera sedula, an Extreme Thermoacidophile.</title>
        <authorList>
            <person name="McCarthy S."/>
            <person name="Ai C."/>
            <person name="Wheaton G."/>
            <person name="Tevatia R."/>
            <person name="Eckrich V."/>
            <person name="Kelly R."/>
            <person name="Blum P."/>
        </authorList>
    </citation>
    <scope>NUCLEOTIDE SEQUENCE [LARGE SCALE GENOMIC DNA]</scope>
    <source>
        <strain evidence="1 7">CuR1</strain>
    </source>
</reference>
<dbReference type="Proteomes" id="UP000062475">
    <property type="component" value="Chromosome"/>
</dbReference>
<dbReference type="EMBL" id="CP012172">
    <property type="protein sequence ID" value="AKV73496.1"/>
    <property type="molecule type" value="Genomic_DNA"/>
</dbReference>
<evidence type="ECO:0000313" key="12">
    <source>
        <dbReference type="Proteomes" id="UP000068832"/>
    </source>
</evidence>
<evidence type="ECO:0000313" key="9">
    <source>
        <dbReference type="Proteomes" id="UP000061362"/>
    </source>
</evidence>
<accession>A0A088E3G0</accession>
<evidence type="ECO:0000313" key="3">
    <source>
        <dbReference type="EMBL" id="AKV75738.1"/>
    </source>
</evidence>
<evidence type="ECO:0000313" key="10">
    <source>
        <dbReference type="Proteomes" id="UP000062398"/>
    </source>
</evidence>
<dbReference type="EMBL" id="CP008822">
    <property type="protein sequence ID" value="AIM26503.1"/>
    <property type="molecule type" value="Genomic_DNA"/>
</dbReference>
<dbReference type="EMBL" id="CP012176">
    <property type="protein sequence ID" value="AKV82476.1"/>
    <property type="molecule type" value="Genomic_DNA"/>
</dbReference>
<sequence length="76" mass="8870">MSKTVTVSARIPEELKRELEKYGINEAEVIRRALMMEVKRAKARELNMELNKIDHILSKLSTREGVSSIREDRESR</sequence>
<dbReference type="Proteomes" id="UP000068832">
    <property type="component" value="Chromosome"/>
</dbReference>
<dbReference type="EMBL" id="CP012173">
    <property type="protein sequence ID" value="AKV75738.1"/>
    <property type="molecule type" value="Genomic_DNA"/>
</dbReference>
<organism evidence="1 7">
    <name type="scientific">Metallosphaera sedula</name>
    <dbReference type="NCBI Taxonomy" id="43687"/>
    <lineage>
        <taxon>Archaea</taxon>
        <taxon>Thermoproteota</taxon>
        <taxon>Thermoprotei</taxon>
        <taxon>Sulfolobales</taxon>
        <taxon>Sulfolobaceae</taxon>
        <taxon>Metallosphaera</taxon>
    </lineage>
</organism>
<dbReference type="Proteomes" id="UP000056255">
    <property type="component" value="Chromosome"/>
</dbReference>
<dbReference type="EMBL" id="CP012174">
    <property type="protein sequence ID" value="AKV77985.1"/>
    <property type="molecule type" value="Genomic_DNA"/>
</dbReference>
<dbReference type="OMA" id="IRRALMM"/>
<dbReference type="AlphaFoldDB" id="A0A088E3G0"/>
<dbReference type="PATRIC" id="fig|43687.5.peg.349"/>
<dbReference type="GeneID" id="97614616"/>
<evidence type="ECO:0000313" key="1">
    <source>
        <dbReference type="EMBL" id="AIM26503.1"/>
    </source>
</evidence>